<accession>F2IJM9</accession>
<dbReference type="KEGG" id="fte:Fluta_1932"/>
<evidence type="ECO:0000313" key="1">
    <source>
        <dbReference type="EMBL" id="AEA43919.1"/>
    </source>
</evidence>
<reference evidence="1 2" key="1">
    <citation type="journal article" date="2011" name="Stand. Genomic Sci.">
        <title>Complete genome sequence of the gliding freshwater bacterium Fluviicola taffensis type strain (RW262).</title>
        <authorList>
            <person name="Woyke T."/>
            <person name="Chertkov O."/>
            <person name="Lapidus A."/>
            <person name="Nolan M."/>
            <person name="Lucas S."/>
            <person name="Del Rio T.G."/>
            <person name="Tice H."/>
            <person name="Cheng J.F."/>
            <person name="Tapia R."/>
            <person name="Han C."/>
            <person name="Goodwin L."/>
            <person name="Pitluck S."/>
            <person name="Liolios K."/>
            <person name="Pagani I."/>
            <person name="Ivanova N."/>
            <person name="Huntemann M."/>
            <person name="Mavromatis K."/>
            <person name="Mikhailova N."/>
            <person name="Pati A."/>
            <person name="Chen A."/>
            <person name="Palaniappan K."/>
            <person name="Land M."/>
            <person name="Hauser L."/>
            <person name="Brambilla E.M."/>
            <person name="Rohde M."/>
            <person name="Mwirichia R."/>
            <person name="Sikorski J."/>
            <person name="Tindall B.J."/>
            <person name="Goker M."/>
            <person name="Bristow J."/>
            <person name="Eisen J.A."/>
            <person name="Markowitz V."/>
            <person name="Hugenholtz P."/>
            <person name="Klenk H.P."/>
            <person name="Kyrpides N.C."/>
        </authorList>
    </citation>
    <scope>NUCLEOTIDE SEQUENCE [LARGE SCALE GENOMIC DNA]</scope>
    <source>
        <strain evidence="2">DSM 16823 / RW262 / RW262</strain>
    </source>
</reference>
<protein>
    <submittedName>
        <fullName evidence="1">Uncharacterized protein</fullName>
    </submittedName>
</protein>
<name>F2IJM9_FLUTR</name>
<sequence precursor="true">MKIASYIAGIILLLNSCTIVTSTNAPGKPEKAFPKSMIGSYELIYPESFQGMMEGAEMKTTIEIKSDELIMNSGEGDSHMKINDSISINKLGKQYYLCMGRSPVLNVFKVVKKDKDFEFHSMNAKEGVTADQLRPFFSEVTTTSDLDEETGEITDSYTVKIDDKKIDSYYKSDIIHVEPFTLKRVK</sequence>
<keyword evidence="2" id="KW-1185">Reference proteome</keyword>
<gene>
    <name evidence="1" type="ordered locus">Fluta_1932</name>
</gene>
<dbReference type="RefSeq" id="WP_013686689.1">
    <property type="nucleotide sequence ID" value="NC_015321.1"/>
</dbReference>
<dbReference type="STRING" id="755732.Fluta_1932"/>
<dbReference type="OrthoDB" id="9553420at2"/>
<dbReference type="Proteomes" id="UP000007463">
    <property type="component" value="Chromosome"/>
</dbReference>
<dbReference type="AlphaFoldDB" id="F2IJM9"/>
<evidence type="ECO:0000313" key="2">
    <source>
        <dbReference type="Proteomes" id="UP000007463"/>
    </source>
</evidence>
<reference evidence="2" key="2">
    <citation type="submission" date="2011-02" db="EMBL/GenBank/DDBJ databases">
        <title>The complete genome of Fluviicola taffensis DSM 16823.</title>
        <authorList>
            <consortium name="US DOE Joint Genome Institute (JGI-PGF)"/>
            <person name="Lucas S."/>
            <person name="Copeland A."/>
            <person name="Lapidus A."/>
            <person name="Bruce D."/>
            <person name="Goodwin L."/>
            <person name="Pitluck S."/>
            <person name="Kyrpides N."/>
            <person name="Mavromatis K."/>
            <person name="Ivanova N."/>
            <person name="Mikhailova N."/>
            <person name="Pagani I."/>
            <person name="Chertkov O."/>
            <person name="Detter J.C."/>
            <person name="Han C."/>
            <person name="Tapia R."/>
            <person name="Land M."/>
            <person name="Hauser L."/>
            <person name="Markowitz V."/>
            <person name="Cheng J.-F."/>
            <person name="Hugenholtz P."/>
            <person name="Woyke T."/>
            <person name="Wu D."/>
            <person name="Tindall B."/>
            <person name="Pomrenke H.G."/>
            <person name="Brambilla E."/>
            <person name="Klenk H.-P."/>
            <person name="Eisen J.A."/>
        </authorList>
    </citation>
    <scope>NUCLEOTIDE SEQUENCE [LARGE SCALE GENOMIC DNA]</scope>
    <source>
        <strain evidence="2">DSM 16823 / RW262 / RW262</strain>
    </source>
</reference>
<dbReference type="EMBL" id="CP002542">
    <property type="protein sequence ID" value="AEA43919.1"/>
    <property type="molecule type" value="Genomic_DNA"/>
</dbReference>
<proteinExistence type="predicted"/>
<organism evidence="1 2">
    <name type="scientific">Fluviicola taffensis (strain DSM 16823 / NCIMB 13979 / RW262)</name>
    <dbReference type="NCBI Taxonomy" id="755732"/>
    <lineage>
        <taxon>Bacteria</taxon>
        <taxon>Pseudomonadati</taxon>
        <taxon>Bacteroidota</taxon>
        <taxon>Flavobacteriia</taxon>
        <taxon>Flavobacteriales</taxon>
        <taxon>Crocinitomicaceae</taxon>
        <taxon>Fluviicola</taxon>
    </lineage>
</organism>
<dbReference type="HOGENOM" id="CLU_1452449_0_0_10"/>